<gene>
    <name evidence="2" type="ORF">ACHAWU_002163</name>
</gene>
<feature type="compositionally biased region" description="Low complexity" evidence="1">
    <location>
        <begin position="21"/>
        <end position="31"/>
    </location>
</feature>
<dbReference type="Proteomes" id="UP001530293">
    <property type="component" value="Unassembled WGS sequence"/>
</dbReference>
<name>A0ABD3M9L2_9STRA</name>
<feature type="compositionally biased region" description="Polar residues" evidence="1">
    <location>
        <begin position="69"/>
        <end position="91"/>
    </location>
</feature>
<evidence type="ECO:0000313" key="3">
    <source>
        <dbReference type="Proteomes" id="UP001530293"/>
    </source>
</evidence>
<feature type="region of interest" description="Disordered" evidence="1">
    <location>
        <begin position="1"/>
        <end position="99"/>
    </location>
</feature>
<feature type="region of interest" description="Disordered" evidence="1">
    <location>
        <begin position="260"/>
        <end position="281"/>
    </location>
</feature>
<evidence type="ECO:0000313" key="2">
    <source>
        <dbReference type="EMBL" id="KAL3760653.1"/>
    </source>
</evidence>
<protein>
    <submittedName>
        <fullName evidence="2">Uncharacterized protein</fullName>
    </submittedName>
</protein>
<keyword evidence="3" id="KW-1185">Reference proteome</keyword>
<sequence length="396" mass="43973">MTENGSDTSGRVGGTNERAAPPTSSSSFPSQHDSDDAANDQTTRSSKSKRLTTPFNHFENYFQIKSKANDNNSNDVDTMSQDETTSSTTHTSRNEGEEDAVANQYNHFTAPFKSNNVMMTTNSSRDAPLLSSLSSPFTDYERSQTLDRFAKIFMERMGKAMSSGKLTQAWGRGEGADDDGAYALERDMVKPHITPIVWGSSCVLLTLFSMRCGRWYQQQQLRSLWKRSTGTMNNADATNSATMSTTMRQRHPSLLEDVRQSGMNSRNPNFNNSSSGSSSGGGIDMTVPVDISLSLLFGISTTIFLLDKHRLLHDFAHAPLLEGRSVLTEELCVPFQKEVMANITTVVDDKDATKASDDLWHDENLGEFDSLRAIRDFVVHCHMRERTIEETKSKGP</sequence>
<accession>A0ABD3M9L2</accession>
<evidence type="ECO:0000256" key="1">
    <source>
        <dbReference type="SAM" id="MobiDB-lite"/>
    </source>
</evidence>
<reference evidence="2 3" key="1">
    <citation type="submission" date="2024-10" db="EMBL/GenBank/DDBJ databases">
        <title>Updated reference genomes for cyclostephanoid diatoms.</title>
        <authorList>
            <person name="Roberts W.R."/>
            <person name="Alverson A.J."/>
        </authorList>
    </citation>
    <scope>NUCLEOTIDE SEQUENCE [LARGE SCALE GENOMIC DNA]</scope>
    <source>
        <strain evidence="2 3">AJA232-27</strain>
    </source>
</reference>
<dbReference type="EMBL" id="JALLBG020000176">
    <property type="protein sequence ID" value="KAL3760653.1"/>
    <property type="molecule type" value="Genomic_DNA"/>
</dbReference>
<proteinExistence type="predicted"/>
<feature type="compositionally biased region" description="Low complexity" evidence="1">
    <location>
        <begin position="261"/>
        <end position="277"/>
    </location>
</feature>
<dbReference type="AlphaFoldDB" id="A0ABD3M9L2"/>
<comment type="caution">
    <text evidence="2">The sequence shown here is derived from an EMBL/GenBank/DDBJ whole genome shotgun (WGS) entry which is preliminary data.</text>
</comment>
<organism evidence="2 3">
    <name type="scientific">Discostella pseudostelligera</name>
    <dbReference type="NCBI Taxonomy" id="259834"/>
    <lineage>
        <taxon>Eukaryota</taxon>
        <taxon>Sar</taxon>
        <taxon>Stramenopiles</taxon>
        <taxon>Ochrophyta</taxon>
        <taxon>Bacillariophyta</taxon>
        <taxon>Coscinodiscophyceae</taxon>
        <taxon>Thalassiosirophycidae</taxon>
        <taxon>Stephanodiscales</taxon>
        <taxon>Stephanodiscaceae</taxon>
        <taxon>Discostella</taxon>
    </lineage>
</organism>